<dbReference type="EMBL" id="JASCZI010000553">
    <property type="protein sequence ID" value="MED6112389.1"/>
    <property type="molecule type" value="Genomic_DNA"/>
</dbReference>
<organism evidence="1 2">
    <name type="scientific">Stylosanthes scabra</name>
    <dbReference type="NCBI Taxonomy" id="79078"/>
    <lineage>
        <taxon>Eukaryota</taxon>
        <taxon>Viridiplantae</taxon>
        <taxon>Streptophyta</taxon>
        <taxon>Embryophyta</taxon>
        <taxon>Tracheophyta</taxon>
        <taxon>Spermatophyta</taxon>
        <taxon>Magnoliopsida</taxon>
        <taxon>eudicotyledons</taxon>
        <taxon>Gunneridae</taxon>
        <taxon>Pentapetalae</taxon>
        <taxon>rosids</taxon>
        <taxon>fabids</taxon>
        <taxon>Fabales</taxon>
        <taxon>Fabaceae</taxon>
        <taxon>Papilionoideae</taxon>
        <taxon>50 kb inversion clade</taxon>
        <taxon>dalbergioids sensu lato</taxon>
        <taxon>Dalbergieae</taxon>
        <taxon>Pterocarpus clade</taxon>
        <taxon>Stylosanthes</taxon>
    </lineage>
</organism>
<name>A0ABU6QKA7_9FABA</name>
<accession>A0ABU6QKA7</accession>
<sequence length="76" mass="8480">MYELLTREILRCRMGQTWVKRDGRRMREGWGGGGLATFGTWLGQVQTWHGRGVSKGLGFGEGGASDWNHVLDVAQT</sequence>
<evidence type="ECO:0000313" key="1">
    <source>
        <dbReference type="EMBL" id="MED6112389.1"/>
    </source>
</evidence>
<reference evidence="1 2" key="1">
    <citation type="journal article" date="2023" name="Plants (Basel)">
        <title>Bridging the Gap: Combining Genomics and Transcriptomics Approaches to Understand Stylosanthes scabra, an Orphan Legume from the Brazilian Caatinga.</title>
        <authorList>
            <person name="Ferreira-Neto J.R.C."/>
            <person name="da Silva M.D."/>
            <person name="Binneck E."/>
            <person name="de Melo N.F."/>
            <person name="da Silva R.H."/>
            <person name="de Melo A.L.T.M."/>
            <person name="Pandolfi V."/>
            <person name="Bustamante F.O."/>
            <person name="Brasileiro-Vidal A.C."/>
            <person name="Benko-Iseppon A.M."/>
        </authorList>
    </citation>
    <scope>NUCLEOTIDE SEQUENCE [LARGE SCALE GENOMIC DNA]</scope>
    <source>
        <tissue evidence="1">Leaves</tissue>
    </source>
</reference>
<evidence type="ECO:0000313" key="2">
    <source>
        <dbReference type="Proteomes" id="UP001341840"/>
    </source>
</evidence>
<comment type="caution">
    <text evidence="1">The sequence shown here is derived from an EMBL/GenBank/DDBJ whole genome shotgun (WGS) entry which is preliminary data.</text>
</comment>
<keyword evidence="2" id="KW-1185">Reference proteome</keyword>
<proteinExistence type="predicted"/>
<protein>
    <submittedName>
        <fullName evidence="1">Uncharacterized protein</fullName>
    </submittedName>
</protein>
<dbReference type="Proteomes" id="UP001341840">
    <property type="component" value="Unassembled WGS sequence"/>
</dbReference>
<gene>
    <name evidence="1" type="ORF">PIB30_061260</name>
</gene>